<proteinExistence type="predicted"/>
<organism evidence="1 2">
    <name type="scientific">Segatella cerevisiae</name>
    <dbReference type="NCBI Taxonomy" id="2053716"/>
    <lineage>
        <taxon>Bacteria</taxon>
        <taxon>Pseudomonadati</taxon>
        <taxon>Bacteroidota</taxon>
        <taxon>Bacteroidia</taxon>
        <taxon>Bacteroidales</taxon>
        <taxon>Prevotellaceae</taxon>
        <taxon>Segatella</taxon>
    </lineage>
</organism>
<dbReference type="Pfam" id="PF18939">
    <property type="entry name" value="DUF5686"/>
    <property type="match status" value="1"/>
</dbReference>
<gene>
    <name evidence="1" type="ORF">NG821_00645</name>
</gene>
<evidence type="ECO:0000313" key="1">
    <source>
        <dbReference type="EMBL" id="MCO6024365.1"/>
    </source>
</evidence>
<reference evidence="1 2" key="1">
    <citation type="submission" date="2022-06" db="EMBL/GenBank/DDBJ databases">
        <title>A taxonomic note on the genus Prevotella: Description of four novel genera and emended description of the genera Hallella and Xylanibacter.</title>
        <authorList>
            <person name="Hitch T.C.A."/>
        </authorList>
    </citation>
    <scope>NUCLEOTIDE SEQUENCE [LARGE SCALE GENOMIC DNA]</scope>
    <source>
        <strain evidence="1 2">DSM 100619</strain>
    </source>
</reference>
<dbReference type="Proteomes" id="UP001204015">
    <property type="component" value="Unassembled WGS sequence"/>
</dbReference>
<comment type="caution">
    <text evidence="1">The sequence shown here is derived from an EMBL/GenBank/DDBJ whole genome shotgun (WGS) entry which is preliminary data.</text>
</comment>
<dbReference type="SUPFAM" id="SSF49464">
    <property type="entry name" value="Carboxypeptidase regulatory domain-like"/>
    <property type="match status" value="1"/>
</dbReference>
<evidence type="ECO:0000313" key="2">
    <source>
        <dbReference type="Proteomes" id="UP001204015"/>
    </source>
</evidence>
<dbReference type="InterPro" id="IPR043741">
    <property type="entry name" value="DUF5686"/>
</dbReference>
<dbReference type="Gene3D" id="2.60.40.1120">
    <property type="entry name" value="Carboxypeptidase-like, regulatory domain"/>
    <property type="match status" value="1"/>
</dbReference>
<keyword evidence="2" id="KW-1185">Reference proteome</keyword>
<accession>A0ABT1BUK1</accession>
<dbReference type="Pfam" id="PF13715">
    <property type="entry name" value="CarbopepD_reg_2"/>
    <property type="match status" value="1"/>
</dbReference>
<dbReference type="InterPro" id="IPR008969">
    <property type="entry name" value="CarboxyPept-like_regulatory"/>
</dbReference>
<protein>
    <submittedName>
        <fullName evidence="1">DUF5686 and carboxypeptidase regulatory-like domain-containing protein</fullName>
    </submittedName>
</protein>
<name>A0ABT1BUK1_9BACT</name>
<dbReference type="RefSeq" id="WP_252759719.1">
    <property type="nucleotide sequence ID" value="NZ_JAMXLY010000001.1"/>
</dbReference>
<dbReference type="EMBL" id="JAMXLY010000001">
    <property type="protein sequence ID" value="MCO6024365.1"/>
    <property type="molecule type" value="Genomic_DNA"/>
</dbReference>
<sequence>MLLLVVIQVHAQDQKVTGKILDESGNAIAFASVSYKGHHIAVSSDSDGQFQIDRHVGWNLTISCLGYKSQTVKVTADNNPLSVTLKDDSRSIGEVVVKSKRGRYRRKDNPAVELMRRVIAAKKRTDLRNHDYYTYDKYQKITLAINDLKPETLKNKFFKRRKYLQDQVETSPYNNKLVLPLSVDETVSQHIYRKSPQKEKDIIKGQQSTGVGKLLQTGAILNTMLKEIFTDVDIYEDHVRLLQFPFPSPIGNTAISFYHFYIDDTVYVDRDKCIHLDFIPANSQDFGFRGELWVLADSTLHVKKCNLYMPHNSDIDWVDDMKIEQEYTRLSDGEWVLTKDDMIAEMRLTDFLSKALVVRNTRLSNYSFDELPSQLFKGRALVKHDVNEMNQGEDFWKQYRSVQLTKGESSMNTFIERMTQSHGWKYIITGARIFAENYLETGSKKTPSKFDLGPLNTYVSSNYVDGLRLRFAGRTTAALNPHLFFDGYGAYGTKSEKWYYGGKVSYAFNKKKHSSFEFPQRNIEFETTSDVMSDADRNLVHNKDNIFMTLRSSTEDQMFAYNRQRLSSIYETDWGFSVSGGIQTESNRTAGNLHYYYMPKSPQSVIAGVDAEARKIRMTDADLTLHYNPGVTFVNTKQQRFPVNLDSPDFYISQTLGLKHFLGGQFNSSITEAGIYYRFWLGSWGNIDTHATAKAQWKKVPFPMLVMPPYNMSYFMLENTFSMMRDWEFINDRQLFWSAAWDMNGKILNRLPLIKKLHWREYFAIKGMIGHLTEKNNPFLEQNQADPDIYLFPKNSHVMSHQPYWEASFGVRNILNFFTVEFVRRLTYLNNQNVHKWGVRFSFDASF</sequence>